<proteinExistence type="predicted"/>
<dbReference type="Pfam" id="PF13649">
    <property type="entry name" value="Methyltransf_25"/>
    <property type="match status" value="1"/>
</dbReference>
<name>C6HVU6_9BACT</name>
<gene>
    <name evidence="2" type="ORF">UBAL3_79800009</name>
</gene>
<dbReference type="EMBL" id="GG693866">
    <property type="protein sequence ID" value="EES53275.1"/>
    <property type="molecule type" value="Genomic_DNA"/>
</dbReference>
<dbReference type="InterPro" id="IPR041698">
    <property type="entry name" value="Methyltransf_25"/>
</dbReference>
<dbReference type="AlphaFoldDB" id="C6HVU6"/>
<dbReference type="Proteomes" id="UP000009374">
    <property type="component" value="Unassembled WGS sequence"/>
</dbReference>
<keyword evidence="3" id="KW-1185">Reference proteome</keyword>
<keyword evidence="2" id="KW-0489">Methyltransferase</keyword>
<feature type="domain" description="Methyltransferase" evidence="1">
    <location>
        <begin position="45"/>
        <end position="139"/>
    </location>
</feature>
<dbReference type="PANTHER" id="PTHR43464:SF23">
    <property type="entry name" value="JUVENILE HORMONE ACID O-METHYLTRANSFERASE"/>
    <property type="match status" value="1"/>
</dbReference>
<dbReference type="GO" id="GO:0032259">
    <property type="term" value="P:methylation"/>
    <property type="evidence" value="ECO:0007669"/>
    <property type="project" value="UniProtKB-KW"/>
</dbReference>
<organism evidence="2 3">
    <name type="scientific">Leptospirillum ferrodiazotrophum</name>
    <dbReference type="NCBI Taxonomy" id="412449"/>
    <lineage>
        <taxon>Bacteria</taxon>
        <taxon>Pseudomonadati</taxon>
        <taxon>Nitrospirota</taxon>
        <taxon>Nitrospiria</taxon>
        <taxon>Nitrospirales</taxon>
        <taxon>Nitrospiraceae</taxon>
        <taxon>Leptospirillum</taxon>
    </lineage>
</organism>
<dbReference type="InterPro" id="IPR029063">
    <property type="entry name" value="SAM-dependent_MTases_sf"/>
</dbReference>
<evidence type="ECO:0000313" key="3">
    <source>
        <dbReference type="Proteomes" id="UP000009374"/>
    </source>
</evidence>
<dbReference type="CDD" id="cd02440">
    <property type="entry name" value="AdoMet_MTases"/>
    <property type="match status" value="1"/>
</dbReference>
<dbReference type="GO" id="GO:0010420">
    <property type="term" value="F:polyprenyldihydroxybenzoate methyltransferase activity"/>
    <property type="evidence" value="ECO:0007669"/>
    <property type="project" value="TreeGrafter"/>
</dbReference>
<dbReference type="PANTHER" id="PTHR43464">
    <property type="entry name" value="METHYLTRANSFERASE"/>
    <property type="match status" value="1"/>
</dbReference>
<sequence>MTGSAPPAIAFYDREAPALARAYDAIDFDALHGLLLPFLPSRGPVLDVGAGSGRDARALAERGLEVVAVEPSEGMRREAARHPPSPKILWKDDSLPDLGSLPVIPSFSLILVSAVWMHLPSDQRDRAFRRLSGLLLPEGHLYLTFRTGPDDRERGMAPVNLPDTLHSARESDLSLLVSNTSEDRLGRSGITWSALLFRRTQRA</sequence>
<evidence type="ECO:0000259" key="1">
    <source>
        <dbReference type="Pfam" id="PF13649"/>
    </source>
</evidence>
<keyword evidence="2" id="KW-0808">Transferase</keyword>
<evidence type="ECO:0000313" key="2">
    <source>
        <dbReference type="EMBL" id="EES53275.1"/>
    </source>
</evidence>
<reference evidence="2 3" key="1">
    <citation type="journal article" date="2009" name="Appl. Environ. Microbiol.">
        <title>Community genomic and proteomic analyses of chemoautotrophic iron-oxidizing "Leptospirillum rubarum" (Group II) and "Leptospirillum ferrodiazotrophum" (Group III) bacteria in acid mine drainage biofilms.</title>
        <authorList>
            <person name="Goltsman D.S."/>
            <person name="Denef V.J."/>
            <person name="Singer S.W."/>
            <person name="VerBerkmoes N.C."/>
            <person name="Lefsrud M."/>
            <person name="Mueller R.S."/>
            <person name="Dick G.J."/>
            <person name="Sun C.L."/>
            <person name="Wheeler K.E."/>
            <person name="Zemla A."/>
            <person name="Baker B.J."/>
            <person name="Hauser L."/>
            <person name="Land M."/>
            <person name="Shah M.B."/>
            <person name="Thelen M.P."/>
            <person name="Hettich R.L."/>
            <person name="Banfield J.F."/>
        </authorList>
    </citation>
    <scope>NUCLEOTIDE SEQUENCE [LARGE SCALE GENOMIC DNA]</scope>
</reference>
<dbReference type="Gene3D" id="3.40.50.150">
    <property type="entry name" value="Vaccinia Virus protein VP39"/>
    <property type="match status" value="1"/>
</dbReference>
<accession>C6HVU6</accession>
<protein>
    <submittedName>
        <fullName evidence="2">Methyltransferase type 11</fullName>
    </submittedName>
</protein>
<dbReference type="SUPFAM" id="SSF53335">
    <property type="entry name" value="S-adenosyl-L-methionine-dependent methyltransferases"/>
    <property type="match status" value="1"/>
</dbReference>